<dbReference type="PANTHER" id="PTHR16305">
    <property type="entry name" value="TESTICULAR SOLUBLE ADENYLYL CYCLASE"/>
    <property type="match status" value="1"/>
</dbReference>
<keyword evidence="2" id="KW-0067">ATP-binding</keyword>
<dbReference type="Gene3D" id="3.40.50.300">
    <property type="entry name" value="P-loop containing nucleotide triphosphate hydrolases"/>
    <property type="match status" value="1"/>
</dbReference>
<feature type="DNA-binding region" description="OmpR/PhoB-type" evidence="4">
    <location>
        <begin position="14"/>
        <end position="112"/>
    </location>
</feature>
<dbReference type="GO" id="GO:0004016">
    <property type="term" value="F:adenylate cyclase activity"/>
    <property type="evidence" value="ECO:0007669"/>
    <property type="project" value="TreeGrafter"/>
</dbReference>
<comment type="caution">
    <text evidence="6">The sequence shown here is derived from an EMBL/GenBank/DDBJ whole genome shotgun (WGS) entry which is preliminary data.</text>
</comment>
<dbReference type="Gene3D" id="1.10.10.10">
    <property type="entry name" value="Winged helix-like DNA-binding domain superfamily/Winged helix DNA-binding domain"/>
    <property type="match status" value="1"/>
</dbReference>
<dbReference type="SMART" id="SM00862">
    <property type="entry name" value="Trans_reg_C"/>
    <property type="match status" value="1"/>
</dbReference>
<dbReference type="InterPro" id="IPR041664">
    <property type="entry name" value="AAA_16"/>
</dbReference>
<dbReference type="SUPFAM" id="SSF46894">
    <property type="entry name" value="C-terminal effector domain of the bipartite response regulators"/>
    <property type="match status" value="1"/>
</dbReference>
<keyword evidence="3 4" id="KW-0238">DNA-binding</keyword>
<dbReference type="GO" id="GO:0005524">
    <property type="term" value="F:ATP binding"/>
    <property type="evidence" value="ECO:0007669"/>
    <property type="project" value="UniProtKB-KW"/>
</dbReference>
<dbReference type="Pfam" id="PF00486">
    <property type="entry name" value="Trans_reg_C"/>
    <property type="match status" value="1"/>
</dbReference>
<keyword evidence="1" id="KW-0547">Nucleotide-binding</keyword>
<dbReference type="SUPFAM" id="SSF52540">
    <property type="entry name" value="P-loop containing nucleoside triphosphate hydrolases"/>
    <property type="match status" value="1"/>
</dbReference>
<evidence type="ECO:0000313" key="7">
    <source>
        <dbReference type="Proteomes" id="UP000252884"/>
    </source>
</evidence>
<evidence type="ECO:0000259" key="5">
    <source>
        <dbReference type="PROSITE" id="PS51755"/>
    </source>
</evidence>
<dbReference type="InterPro" id="IPR027417">
    <property type="entry name" value="P-loop_NTPase"/>
</dbReference>
<evidence type="ECO:0000256" key="1">
    <source>
        <dbReference type="ARBA" id="ARBA00022741"/>
    </source>
</evidence>
<dbReference type="GO" id="GO:0005737">
    <property type="term" value="C:cytoplasm"/>
    <property type="evidence" value="ECO:0007669"/>
    <property type="project" value="TreeGrafter"/>
</dbReference>
<dbReference type="Pfam" id="PF13191">
    <property type="entry name" value="AAA_16"/>
    <property type="match status" value="1"/>
</dbReference>
<evidence type="ECO:0000313" key="6">
    <source>
        <dbReference type="EMBL" id="RCW69502.1"/>
    </source>
</evidence>
<accession>A0A368XNB9</accession>
<dbReference type="GO" id="GO:0003677">
    <property type="term" value="F:DNA binding"/>
    <property type="evidence" value="ECO:0007669"/>
    <property type="project" value="UniProtKB-UniRule"/>
</dbReference>
<dbReference type="InterPro" id="IPR036388">
    <property type="entry name" value="WH-like_DNA-bd_sf"/>
</dbReference>
<feature type="domain" description="OmpR/PhoB-type" evidence="5">
    <location>
        <begin position="14"/>
        <end position="112"/>
    </location>
</feature>
<dbReference type="InterPro" id="IPR001867">
    <property type="entry name" value="OmpR/PhoB-type_DNA-bd"/>
</dbReference>
<keyword evidence="7" id="KW-1185">Reference proteome</keyword>
<proteinExistence type="predicted"/>
<dbReference type="CDD" id="cd00383">
    <property type="entry name" value="trans_reg_C"/>
    <property type="match status" value="1"/>
</dbReference>
<sequence length="1003" mass="107999">MLTVAGSEPSASVPGELHFGSFRLVGPHGPLFADGRAVELPRKPLALLWMLARRAGEVVSKDEILTEVWPQVVVSEGVVSATLRDLRRALGDDARVPRYIVTAHRIGYRFIAAVTDQPGNVERRAPAEALELRPPEPPAVHVLVGRAAEHAQLLACYRAAAAGQRQLVFVTGEAGIGKTRLVESFLAHIEGDAPAGARIGHGQCIEHYGAGEPYLPILEAVTRLGRQDGHGSLLALLRQHAPTWVPQLPGLFGQQPQQATPHAAGSLQRMLREMNDAIDLAAADQLLVLVLEDMHWSDRSTVDWLTMLAHRRERARLLVIATCRPVELIVNEHPLKQVKQELVARHAASEIALARLGTADVHDYVARRLRQHGAVPDLAAAVTRRSQGLPLFMVHLTDELERQPDTVSTLDRRPPPGGIAELIESQLARLAPQQRETLEAASVAGAEFATDSVAAALQRSPDAVEQVLETLARQGQFIEARGLVSWHDGTVCGRYGFSHDLVREGLYRRLGSARRARLHGAIGTRLALAYGVHATDIAAELALHFESAHDSWRGAQHRREAGGKALQRYAHREALTHAGQGLALLAAMPSATPGLEEAELQLRLIKGAAQLAVCGFGAPEVEATYTRALALGIALQDTAAIGPALSGLYNLYLTRAAFAQVQRIADQVMAQLRRQPDPVLTMLAHNVLGSTKLFVGGGAAALEHVDKTLALYQPAAHGHLAASYGEDPAIASHHYAALARWVVGDAEAAEHHLVAGFTLARRLLHPFGDAQMLWVEAVIALDDGDLGRVDRATETLDALCAEHGFALWQAGGWILRGAALAGRGQHEEGRQMTDAGLRAWHEAGTLLTLPHALAVAARVQVLAGRVEAAARLLGEALALAQRTGEHWYGPELHRLQGEVSLLQPEAGAKDAAESTARAAASFERAIVQAQAQRSRLFELRATVSLANLALPAAQAARARNRLAVLVADLGERTQRRDLAQAAALLRRAPQLSRQTTAEITPRS</sequence>
<evidence type="ECO:0000256" key="3">
    <source>
        <dbReference type="ARBA" id="ARBA00023125"/>
    </source>
</evidence>
<gene>
    <name evidence="6" type="ORF">DES41_106376</name>
</gene>
<dbReference type="GO" id="GO:0000160">
    <property type="term" value="P:phosphorelay signal transduction system"/>
    <property type="evidence" value="ECO:0007669"/>
    <property type="project" value="InterPro"/>
</dbReference>
<name>A0A368XNB9_9BURK</name>
<dbReference type="EMBL" id="QPJK01000006">
    <property type="protein sequence ID" value="RCW69502.1"/>
    <property type="molecule type" value="Genomic_DNA"/>
</dbReference>
<dbReference type="AlphaFoldDB" id="A0A368XNB9"/>
<dbReference type="PANTHER" id="PTHR16305:SF28">
    <property type="entry name" value="GUANYLATE CYCLASE DOMAIN-CONTAINING PROTEIN"/>
    <property type="match status" value="1"/>
</dbReference>
<reference evidence="6 7" key="1">
    <citation type="submission" date="2018-07" db="EMBL/GenBank/DDBJ databases">
        <title>Genomic Encyclopedia of Type Strains, Phase IV (KMG-IV): sequencing the most valuable type-strain genomes for metagenomic binning, comparative biology and taxonomic classification.</title>
        <authorList>
            <person name="Goeker M."/>
        </authorList>
    </citation>
    <scope>NUCLEOTIDE SEQUENCE [LARGE SCALE GENOMIC DNA]</scope>
    <source>
        <strain evidence="6 7">DSM 21634</strain>
    </source>
</reference>
<dbReference type="GO" id="GO:0006355">
    <property type="term" value="P:regulation of DNA-templated transcription"/>
    <property type="evidence" value="ECO:0007669"/>
    <property type="project" value="InterPro"/>
</dbReference>
<organism evidence="6 7">
    <name type="scientific">Pseudorhodoferax soli</name>
    <dbReference type="NCBI Taxonomy" id="545864"/>
    <lineage>
        <taxon>Bacteria</taxon>
        <taxon>Pseudomonadati</taxon>
        <taxon>Pseudomonadota</taxon>
        <taxon>Betaproteobacteria</taxon>
        <taxon>Burkholderiales</taxon>
        <taxon>Comamonadaceae</taxon>
    </lineage>
</organism>
<dbReference type="Proteomes" id="UP000252884">
    <property type="component" value="Unassembled WGS sequence"/>
</dbReference>
<evidence type="ECO:0000256" key="4">
    <source>
        <dbReference type="PROSITE-ProRule" id="PRU01091"/>
    </source>
</evidence>
<evidence type="ECO:0000256" key="2">
    <source>
        <dbReference type="ARBA" id="ARBA00022840"/>
    </source>
</evidence>
<dbReference type="InterPro" id="IPR016032">
    <property type="entry name" value="Sig_transdc_resp-reg_C-effctor"/>
</dbReference>
<protein>
    <submittedName>
        <fullName evidence="6">Transcriptional regulator</fullName>
    </submittedName>
</protein>
<dbReference type="PROSITE" id="PS51755">
    <property type="entry name" value="OMPR_PHOB"/>
    <property type="match status" value="1"/>
</dbReference>